<feature type="transmembrane region" description="Helical" evidence="2">
    <location>
        <begin position="127"/>
        <end position="145"/>
    </location>
</feature>
<sequence length="333" mass="35078">MPSLKHLSQSAFAGPALALTAFALFSAHDVIVKTLGGSYSPVQIVFFSVLLGLPLAMILLMRDPTDGNLFPRRPGWTALRTGAAVVTGVSVFYAFTVLPLAQTYAILFATPLLITILSVPILGERVGLHRGAAVVVGLVGVLIVLRPGQGAGISAGHVAALLAACASAFASIIIRKIGNEERNVVLLLYPMMANLVLMGAALPFVYRPMPLADFGALALMASLALVASLCVIAAYKRAPAFQIAPMQYSQIIWAVLFGALFFGEGVDLLTIAGAAVIILSGIYIVMREDKANVSDNRPVLATRTRTDTGTYPRAGQLGKFDEEQGSDDGLNKP</sequence>
<keyword evidence="2" id="KW-0812">Transmembrane</keyword>
<keyword evidence="2" id="KW-0472">Membrane</keyword>
<dbReference type="PANTHER" id="PTHR22911:SF135">
    <property type="entry name" value="BLR4310 PROTEIN"/>
    <property type="match status" value="1"/>
</dbReference>
<feature type="domain" description="EamA" evidence="3">
    <location>
        <begin position="156"/>
        <end position="285"/>
    </location>
</feature>
<gene>
    <name evidence="4" type="ORF">BD293_0546</name>
</gene>
<feature type="domain" description="EamA" evidence="3">
    <location>
        <begin position="14"/>
        <end position="145"/>
    </location>
</feature>
<feature type="region of interest" description="Disordered" evidence="1">
    <location>
        <begin position="304"/>
        <end position="333"/>
    </location>
</feature>
<feature type="transmembrane region" description="Helical" evidence="2">
    <location>
        <begin position="246"/>
        <end position="262"/>
    </location>
</feature>
<keyword evidence="5" id="KW-1185">Reference proteome</keyword>
<dbReference type="GO" id="GO:0016020">
    <property type="term" value="C:membrane"/>
    <property type="evidence" value="ECO:0007669"/>
    <property type="project" value="InterPro"/>
</dbReference>
<accession>A0A543KA92</accession>
<proteinExistence type="predicted"/>
<dbReference type="InterPro" id="IPR037185">
    <property type="entry name" value="EmrE-like"/>
</dbReference>
<reference evidence="4 5" key="1">
    <citation type="submission" date="2019-06" db="EMBL/GenBank/DDBJ databases">
        <title>Genomic Encyclopedia of Archaeal and Bacterial Type Strains, Phase II (KMG-II): from individual species to whole genera.</title>
        <authorList>
            <person name="Goeker M."/>
        </authorList>
    </citation>
    <scope>NUCLEOTIDE SEQUENCE [LARGE SCALE GENOMIC DNA]</scope>
    <source>
        <strain evidence="4 5">DSM 18423</strain>
    </source>
</reference>
<dbReference type="SUPFAM" id="SSF103481">
    <property type="entry name" value="Multidrug resistance efflux transporter EmrE"/>
    <property type="match status" value="2"/>
</dbReference>
<dbReference type="EMBL" id="VFPT01000001">
    <property type="protein sequence ID" value="TQM91967.1"/>
    <property type="molecule type" value="Genomic_DNA"/>
</dbReference>
<feature type="transmembrane region" description="Helical" evidence="2">
    <location>
        <begin position="151"/>
        <end position="174"/>
    </location>
</feature>
<protein>
    <submittedName>
        <fullName evidence="4">Drug/metabolite transporter (DMT)-like permease</fullName>
    </submittedName>
</protein>
<name>A0A543KA92_9RHOB</name>
<evidence type="ECO:0000256" key="1">
    <source>
        <dbReference type="SAM" id="MobiDB-lite"/>
    </source>
</evidence>
<dbReference type="Pfam" id="PF00892">
    <property type="entry name" value="EamA"/>
    <property type="match status" value="2"/>
</dbReference>
<feature type="transmembrane region" description="Helical" evidence="2">
    <location>
        <begin position="186"/>
        <end position="206"/>
    </location>
</feature>
<dbReference type="AlphaFoldDB" id="A0A543KA92"/>
<evidence type="ECO:0000259" key="3">
    <source>
        <dbReference type="Pfam" id="PF00892"/>
    </source>
</evidence>
<organism evidence="4 5">
    <name type="scientific">Roseinatronobacter monicus</name>
    <dbReference type="NCBI Taxonomy" id="393481"/>
    <lineage>
        <taxon>Bacteria</taxon>
        <taxon>Pseudomonadati</taxon>
        <taxon>Pseudomonadota</taxon>
        <taxon>Alphaproteobacteria</taxon>
        <taxon>Rhodobacterales</taxon>
        <taxon>Paracoccaceae</taxon>
        <taxon>Roseinatronobacter</taxon>
    </lineage>
</organism>
<evidence type="ECO:0000313" key="5">
    <source>
        <dbReference type="Proteomes" id="UP000320582"/>
    </source>
</evidence>
<evidence type="ECO:0000313" key="4">
    <source>
        <dbReference type="EMBL" id="TQM91967.1"/>
    </source>
</evidence>
<dbReference type="Proteomes" id="UP000320582">
    <property type="component" value="Unassembled WGS sequence"/>
</dbReference>
<dbReference type="PANTHER" id="PTHR22911">
    <property type="entry name" value="ACYL-MALONYL CONDENSING ENZYME-RELATED"/>
    <property type="match status" value="1"/>
</dbReference>
<dbReference type="RefSeq" id="WP_246086192.1">
    <property type="nucleotide sequence ID" value="NZ_VFPT01000001.1"/>
</dbReference>
<feature type="transmembrane region" description="Helical" evidence="2">
    <location>
        <begin position="104"/>
        <end position="122"/>
    </location>
</feature>
<feature type="transmembrane region" description="Helical" evidence="2">
    <location>
        <begin position="81"/>
        <end position="98"/>
    </location>
</feature>
<keyword evidence="2" id="KW-1133">Transmembrane helix</keyword>
<dbReference type="InterPro" id="IPR000620">
    <property type="entry name" value="EamA_dom"/>
</dbReference>
<feature type="transmembrane region" description="Helical" evidence="2">
    <location>
        <begin position="43"/>
        <end position="61"/>
    </location>
</feature>
<feature type="transmembrane region" description="Helical" evidence="2">
    <location>
        <begin position="212"/>
        <end position="234"/>
    </location>
</feature>
<evidence type="ECO:0000256" key="2">
    <source>
        <dbReference type="SAM" id="Phobius"/>
    </source>
</evidence>
<comment type="caution">
    <text evidence="4">The sequence shown here is derived from an EMBL/GenBank/DDBJ whole genome shotgun (WGS) entry which is preliminary data.</text>
</comment>